<reference evidence="1" key="1">
    <citation type="submission" date="2018-06" db="EMBL/GenBank/DDBJ databases">
        <authorList>
            <person name="Zhirakovskaya E."/>
        </authorList>
    </citation>
    <scope>NUCLEOTIDE SEQUENCE</scope>
</reference>
<dbReference type="AlphaFoldDB" id="A0A3B0UN24"/>
<dbReference type="EMBL" id="UOEP01000133">
    <property type="protein sequence ID" value="VAW21006.1"/>
    <property type="molecule type" value="Genomic_DNA"/>
</dbReference>
<accession>A0A3B0UN24</accession>
<name>A0A3B0UN24_9ZZZZ</name>
<sequence>MTVKLQNNPSGGIGGNLLLGVEIPDCFSRYKAYYSK</sequence>
<protein>
    <submittedName>
        <fullName evidence="1">Uncharacterized protein</fullName>
    </submittedName>
</protein>
<gene>
    <name evidence="1" type="ORF">MNBD_BACTEROID01-2306</name>
</gene>
<proteinExistence type="predicted"/>
<evidence type="ECO:0000313" key="1">
    <source>
        <dbReference type="EMBL" id="VAW21006.1"/>
    </source>
</evidence>
<organism evidence="1">
    <name type="scientific">hydrothermal vent metagenome</name>
    <dbReference type="NCBI Taxonomy" id="652676"/>
    <lineage>
        <taxon>unclassified sequences</taxon>
        <taxon>metagenomes</taxon>
        <taxon>ecological metagenomes</taxon>
    </lineage>
</organism>